<keyword evidence="6" id="KW-0547">Nucleotide-binding</keyword>
<evidence type="ECO:0000256" key="5">
    <source>
        <dbReference type="ARBA" id="ARBA00022723"/>
    </source>
</evidence>
<organism evidence="13 14">
    <name type="scientific">Corynebacterium urogenitale</name>
    <dbReference type="NCBI Taxonomy" id="2487892"/>
    <lineage>
        <taxon>Bacteria</taxon>
        <taxon>Bacillati</taxon>
        <taxon>Actinomycetota</taxon>
        <taxon>Actinomycetes</taxon>
        <taxon>Mycobacteriales</taxon>
        <taxon>Corynebacteriaceae</taxon>
        <taxon>Corynebacterium</taxon>
    </lineage>
</organism>
<protein>
    <recommendedName>
        <fullName evidence="3">pyruvate kinase</fullName>
        <ecNumber evidence="3">2.7.1.40</ecNumber>
    </recommendedName>
</protein>
<dbReference type="InterPro" id="IPR015793">
    <property type="entry name" value="Pyrv_Knase_brl"/>
</dbReference>
<sequence length="635" mass="69806">MNAQLADLIEQVDQLMETLEGHAARHQDKIDRVHESHREGATNLLHYAQLRTRDFRSLQAGLASIGATRLSTTEPAVLARMKSARNVLSAYAGEDLKYTGEDVVNAFAKADDLLEARAERLLGTLQEQEHSRIIVTLPSESADDPQLIHGFVEAGMDLARINCAHDDAETWLRMIEHVKAAARDAGREIKIAMDLAGPKVRTGEIQQGPAVARARVTRDQAGQVLQTSKLWITAEGDDTDVPPEIAELPGRPALPIQVEAPWLHKLEEGQRISLYDNRNRKRSFTITRVYSESDSHGPTEKFAVLAEGLQNAYISNHTMLRRDFDRTRVFGIPPTEQKLRLHIGDRLVLTDAEVVCDPTPADGSIPRISCTLPEAIATIEPGHPVLFDDGAIAARVVEKHKGMDGYTDVTLEVVRAKPNGTNLAAHKGINLPDTDLPLPSLTEEDIAALEFVATHADVANVSFIRNADDVAYLLEQLEQIALRSDDAEKVRNLGLVLKIETIPAYTGLPGVLLEGMRHPNLGVMIARGDLAVELGFDRMAEVPLLISQMCESAHVPVILATQVLENMAKTGLPSRAEITDAAEALRNEAVMLNKGPHITDCIRVLDQLSRKLGNSQRKNRQLLRKIVSWSVGPQV</sequence>
<evidence type="ECO:0000256" key="1">
    <source>
        <dbReference type="ARBA" id="ARBA00004997"/>
    </source>
</evidence>
<dbReference type="EMBL" id="CP045032">
    <property type="protein sequence ID" value="QFQ02092.1"/>
    <property type="molecule type" value="Genomic_DNA"/>
</dbReference>
<evidence type="ECO:0000256" key="11">
    <source>
        <dbReference type="ARBA" id="ARBA00023317"/>
    </source>
</evidence>
<keyword evidence="11 13" id="KW-0670">Pyruvate</keyword>
<dbReference type="InterPro" id="IPR015813">
    <property type="entry name" value="Pyrv/PenolPyrv_kinase-like_dom"/>
</dbReference>
<dbReference type="RefSeq" id="WP_268907389.1">
    <property type="nucleotide sequence ID" value="NZ_CP045032.1"/>
</dbReference>
<name>A0A5J6Z798_9CORY</name>
<dbReference type="EC" id="2.7.1.40" evidence="3"/>
<dbReference type="InterPro" id="IPR011037">
    <property type="entry name" value="Pyrv_Knase-like_insert_dom_sf"/>
</dbReference>
<evidence type="ECO:0000256" key="4">
    <source>
        <dbReference type="ARBA" id="ARBA00022679"/>
    </source>
</evidence>
<evidence type="ECO:0000259" key="12">
    <source>
        <dbReference type="Pfam" id="PF00224"/>
    </source>
</evidence>
<dbReference type="InterPro" id="IPR001697">
    <property type="entry name" value="Pyr_Knase"/>
</dbReference>
<dbReference type="PANTHER" id="PTHR11817">
    <property type="entry name" value="PYRUVATE KINASE"/>
    <property type="match status" value="1"/>
</dbReference>
<evidence type="ECO:0000256" key="7">
    <source>
        <dbReference type="ARBA" id="ARBA00022777"/>
    </source>
</evidence>
<evidence type="ECO:0000256" key="10">
    <source>
        <dbReference type="ARBA" id="ARBA00023152"/>
    </source>
</evidence>
<keyword evidence="4 13" id="KW-0808">Transferase</keyword>
<feature type="domain" description="Pyruvate kinase barrel" evidence="12">
    <location>
        <begin position="365"/>
        <end position="592"/>
    </location>
</feature>
<dbReference type="GO" id="GO:0000287">
    <property type="term" value="F:magnesium ion binding"/>
    <property type="evidence" value="ECO:0007669"/>
    <property type="project" value="InterPro"/>
</dbReference>
<keyword evidence="5" id="KW-0479">Metal-binding</keyword>
<dbReference type="Pfam" id="PF00224">
    <property type="entry name" value="PK"/>
    <property type="match status" value="2"/>
</dbReference>
<keyword evidence="8" id="KW-0067">ATP-binding</keyword>
<dbReference type="SUPFAM" id="SSF50800">
    <property type="entry name" value="PK beta-barrel domain-like"/>
    <property type="match status" value="1"/>
</dbReference>
<dbReference type="Gene3D" id="3.20.20.60">
    <property type="entry name" value="Phosphoenolpyruvate-binding domains"/>
    <property type="match status" value="2"/>
</dbReference>
<dbReference type="InterPro" id="IPR040442">
    <property type="entry name" value="Pyrv_kinase-like_dom_sf"/>
</dbReference>
<dbReference type="GO" id="GO:0005524">
    <property type="term" value="F:ATP binding"/>
    <property type="evidence" value="ECO:0007669"/>
    <property type="project" value="UniProtKB-KW"/>
</dbReference>
<evidence type="ECO:0000256" key="6">
    <source>
        <dbReference type="ARBA" id="ARBA00022741"/>
    </source>
</evidence>
<dbReference type="UniPathway" id="UPA00109">
    <property type="reaction ID" value="UER00188"/>
</dbReference>
<evidence type="ECO:0000256" key="2">
    <source>
        <dbReference type="ARBA" id="ARBA00008663"/>
    </source>
</evidence>
<proteinExistence type="inferred from homology"/>
<evidence type="ECO:0000256" key="8">
    <source>
        <dbReference type="ARBA" id="ARBA00022840"/>
    </source>
</evidence>
<evidence type="ECO:0000256" key="3">
    <source>
        <dbReference type="ARBA" id="ARBA00012142"/>
    </source>
</evidence>
<keyword evidence="14" id="KW-1185">Reference proteome</keyword>
<evidence type="ECO:0000313" key="13">
    <source>
        <dbReference type="EMBL" id="QFQ02092.1"/>
    </source>
</evidence>
<dbReference type="Proteomes" id="UP000326711">
    <property type="component" value="Chromosome"/>
</dbReference>
<dbReference type="GO" id="GO:0030955">
    <property type="term" value="F:potassium ion binding"/>
    <property type="evidence" value="ECO:0007669"/>
    <property type="project" value="InterPro"/>
</dbReference>
<comment type="similarity">
    <text evidence="2">Belongs to the pyruvate kinase family.</text>
</comment>
<evidence type="ECO:0000256" key="9">
    <source>
        <dbReference type="ARBA" id="ARBA00022842"/>
    </source>
</evidence>
<reference evidence="14" key="1">
    <citation type="submission" date="2019-10" db="EMBL/GenBank/DDBJ databases">
        <title>Complete genome sequence of Corynebacterium urogenitalis DSM 108747, isolated from the genital tract of a cow.</title>
        <authorList>
            <person name="Ruckert C."/>
            <person name="Ballas P."/>
            <person name="Wagener K."/>
            <person name="Drillich M."/>
            <person name="Kaempfer P."/>
            <person name="Busse H.-J."/>
            <person name="Ehling-Schulz M."/>
        </authorList>
    </citation>
    <scope>NUCLEOTIDE SEQUENCE [LARGE SCALE GENOMIC DNA]</scope>
    <source>
        <strain evidence="14">LMM 1652</strain>
    </source>
</reference>
<accession>A0A5J6Z798</accession>
<dbReference type="SUPFAM" id="SSF51621">
    <property type="entry name" value="Phosphoenolpyruvate/pyruvate domain"/>
    <property type="match status" value="1"/>
</dbReference>
<dbReference type="AlphaFoldDB" id="A0A5J6Z798"/>
<feature type="domain" description="Pyruvate kinase barrel" evidence="12">
    <location>
        <begin position="130"/>
        <end position="210"/>
    </location>
</feature>
<dbReference type="KEGG" id="cuo:CUROG_03565"/>
<dbReference type="GO" id="GO:0016301">
    <property type="term" value="F:kinase activity"/>
    <property type="evidence" value="ECO:0007669"/>
    <property type="project" value="UniProtKB-KW"/>
</dbReference>
<keyword evidence="7 13" id="KW-0418">Kinase</keyword>
<dbReference type="GO" id="GO:0004743">
    <property type="term" value="F:pyruvate kinase activity"/>
    <property type="evidence" value="ECO:0007669"/>
    <property type="project" value="UniProtKB-EC"/>
</dbReference>
<evidence type="ECO:0000313" key="14">
    <source>
        <dbReference type="Proteomes" id="UP000326711"/>
    </source>
</evidence>
<comment type="pathway">
    <text evidence="1">Carbohydrate degradation; glycolysis; pyruvate from D-glyceraldehyde 3-phosphate: step 5/5.</text>
</comment>
<keyword evidence="9" id="KW-0460">Magnesium</keyword>
<gene>
    <name evidence="13" type="primary">pyk1</name>
    <name evidence="13" type="ORF">CUROG_03565</name>
</gene>
<dbReference type="NCBIfam" id="NF011314">
    <property type="entry name" value="PRK14725.1"/>
    <property type="match status" value="1"/>
</dbReference>
<keyword evidence="10" id="KW-0324">Glycolysis</keyword>